<keyword evidence="4" id="KW-1185">Reference proteome</keyword>
<dbReference type="SUPFAM" id="SSF55797">
    <property type="entry name" value="PR-1-like"/>
    <property type="match status" value="1"/>
</dbReference>
<name>A0A192D6A8_9SPHN</name>
<protein>
    <recommendedName>
        <fullName evidence="2">SCP domain-containing protein</fullName>
    </recommendedName>
</protein>
<dbReference type="Proteomes" id="UP000078263">
    <property type="component" value="Chromosome"/>
</dbReference>
<dbReference type="InterPro" id="IPR018244">
    <property type="entry name" value="Allrgn_V5/Tpx1_CS"/>
</dbReference>
<dbReference type="GO" id="GO:0005576">
    <property type="term" value="C:extracellular region"/>
    <property type="evidence" value="ECO:0007669"/>
    <property type="project" value="InterPro"/>
</dbReference>
<reference evidence="3 4" key="1">
    <citation type="submission" date="2016-05" db="EMBL/GenBank/DDBJ databases">
        <title>Compelete Genome Sequence of Bacteriochlorophyll-Synthesizing Bacterium Porphyrobacter neustonensis DSM 9434.</title>
        <authorList>
            <person name="Shi X.-L."/>
            <person name="Wu Y.-H."/>
            <person name="Cheng H."/>
            <person name="Xu L."/>
            <person name="Zhang X.-Q."/>
            <person name="Wang C.-S."/>
            <person name="Xu X.-W."/>
        </authorList>
    </citation>
    <scope>NUCLEOTIDE SEQUENCE [LARGE SCALE GENOMIC DNA]</scope>
    <source>
        <strain evidence="3 4">DSM 9434</strain>
    </source>
</reference>
<dbReference type="STRING" id="1112.A9D12_12155"/>
<dbReference type="PROSITE" id="PS01010">
    <property type="entry name" value="CRISP_2"/>
    <property type="match status" value="1"/>
</dbReference>
<dbReference type="Gene3D" id="3.40.33.10">
    <property type="entry name" value="CAP"/>
    <property type="match status" value="1"/>
</dbReference>
<dbReference type="EMBL" id="CP016033">
    <property type="protein sequence ID" value="ANK13566.1"/>
    <property type="molecule type" value="Genomic_DNA"/>
</dbReference>
<gene>
    <name evidence="3" type="ORF">A9D12_12155</name>
</gene>
<feature type="domain" description="SCP" evidence="2">
    <location>
        <begin position="35"/>
        <end position="174"/>
    </location>
</feature>
<organism evidence="3 4">
    <name type="scientific">Erythrobacter neustonensis</name>
    <dbReference type="NCBI Taxonomy" id="1112"/>
    <lineage>
        <taxon>Bacteria</taxon>
        <taxon>Pseudomonadati</taxon>
        <taxon>Pseudomonadota</taxon>
        <taxon>Alphaproteobacteria</taxon>
        <taxon>Sphingomonadales</taxon>
        <taxon>Erythrobacteraceae</taxon>
        <taxon>Erythrobacter/Porphyrobacter group</taxon>
        <taxon>Erythrobacter</taxon>
    </lineage>
</organism>
<accession>A0A192D6A8</accession>
<dbReference type="InterPro" id="IPR001283">
    <property type="entry name" value="CRISP-related"/>
</dbReference>
<sequence>MRRFTLASAFAQALAAGFAVLASAAHAQGSAYPTPDQRDFLAAHNEARGDAGAPPLVWSDRLERDAMAWARHLAARDLYEHASPDQRRGQGENLWRGPRDQWSVWDKVGFFIEEKRHFRPGNFPDISRTGRWNDVGHYTQIIWPETREVGCAIAYTRAEEVLVCRYWPAGNIWGQRIDARGSRARR</sequence>
<dbReference type="KEGG" id="pns:A9D12_12155"/>
<dbReference type="InterPro" id="IPR002413">
    <property type="entry name" value="V5_allergen-like"/>
</dbReference>
<dbReference type="AlphaFoldDB" id="A0A192D6A8"/>
<dbReference type="InterPro" id="IPR035940">
    <property type="entry name" value="CAP_sf"/>
</dbReference>
<dbReference type="PROSITE" id="PS01009">
    <property type="entry name" value="CRISP_1"/>
    <property type="match status" value="1"/>
</dbReference>
<dbReference type="InterPro" id="IPR014044">
    <property type="entry name" value="CAP_dom"/>
</dbReference>
<evidence type="ECO:0000313" key="3">
    <source>
        <dbReference type="EMBL" id="ANK13566.1"/>
    </source>
</evidence>
<dbReference type="PANTHER" id="PTHR10334">
    <property type="entry name" value="CYSTEINE-RICH SECRETORY PROTEIN-RELATED"/>
    <property type="match status" value="1"/>
</dbReference>
<dbReference type="OrthoDB" id="9794228at2"/>
<dbReference type="RefSeq" id="WP_068352201.1">
    <property type="nucleotide sequence ID" value="NZ_CP016033.1"/>
</dbReference>
<evidence type="ECO:0000259" key="2">
    <source>
        <dbReference type="SMART" id="SM00198"/>
    </source>
</evidence>
<dbReference type="PRINTS" id="PR00838">
    <property type="entry name" value="V5ALLERGEN"/>
</dbReference>
<evidence type="ECO:0000256" key="1">
    <source>
        <dbReference type="SAM" id="SignalP"/>
    </source>
</evidence>
<feature type="signal peptide" evidence="1">
    <location>
        <begin position="1"/>
        <end position="27"/>
    </location>
</feature>
<dbReference type="Pfam" id="PF00188">
    <property type="entry name" value="CAP"/>
    <property type="match status" value="1"/>
</dbReference>
<dbReference type="PRINTS" id="PR00837">
    <property type="entry name" value="V5TPXLIKE"/>
</dbReference>
<evidence type="ECO:0000313" key="4">
    <source>
        <dbReference type="Proteomes" id="UP000078263"/>
    </source>
</evidence>
<feature type="chain" id="PRO_5008251815" description="SCP domain-containing protein" evidence="1">
    <location>
        <begin position="28"/>
        <end position="186"/>
    </location>
</feature>
<dbReference type="SMART" id="SM00198">
    <property type="entry name" value="SCP"/>
    <property type="match status" value="1"/>
</dbReference>
<proteinExistence type="predicted"/>
<keyword evidence="1" id="KW-0732">Signal</keyword>